<dbReference type="Pfam" id="PF01545">
    <property type="entry name" value="Cation_efflux"/>
    <property type="match status" value="1"/>
</dbReference>
<keyword evidence="3" id="KW-0813">Transport</keyword>
<reference evidence="10" key="2">
    <citation type="journal article" date="2020" name="mSystems">
        <title>Genome- and Community-Level Interaction Insights into Carbon Utilization and Element Cycling Functions of Hydrothermarchaeota in Hydrothermal Sediment.</title>
        <authorList>
            <person name="Zhou Z."/>
            <person name="Liu Y."/>
            <person name="Xu W."/>
            <person name="Pan J."/>
            <person name="Luo Z.H."/>
            <person name="Li M."/>
        </authorList>
    </citation>
    <scope>NUCLEOTIDE SEQUENCE [LARGE SCALE GENOMIC DNA]</scope>
    <source>
        <strain evidence="10">SpSt-186</strain>
    </source>
</reference>
<dbReference type="Gene3D" id="3.30.70.1350">
    <property type="entry name" value="Cation efflux protein, cytoplasmic domain"/>
    <property type="match status" value="1"/>
</dbReference>
<dbReference type="Proteomes" id="UP000027284">
    <property type="component" value="Unassembled WGS sequence"/>
</dbReference>
<evidence type="ECO:0000256" key="5">
    <source>
        <dbReference type="ARBA" id="ARBA00022989"/>
    </source>
</evidence>
<proteinExistence type="inferred from homology"/>
<dbReference type="AlphaFoldDB" id="A0A062XUK6"/>
<dbReference type="PANTHER" id="PTHR43840">
    <property type="entry name" value="MITOCHONDRIAL METAL TRANSPORTER 1-RELATED"/>
    <property type="match status" value="1"/>
</dbReference>
<feature type="transmembrane region" description="Helical" evidence="7">
    <location>
        <begin position="183"/>
        <end position="200"/>
    </location>
</feature>
<dbReference type="SUPFAM" id="SSF161111">
    <property type="entry name" value="Cation efflux protein transmembrane domain-like"/>
    <property type="match status" value="1"/>
</dbReference>
<accession>A0A062XUK6</accession>
<dbReference type="GO" id="GO:0015086">
    <property type="term" value="F:cadmium ion transmembrane transporter activity"/>
    <property type="evidence" value="ECO:0007669"/>
    <property type="project" value="TreeGrafter"/>
</dbReference>
<reference evidence="11 12" key="1">
    <citation type="submission" date="2014-04" db="EMBL/GenBank/DDBJ databases">
        <title>The Genome Sequence of Thermoanaerobaculum aquaticum MP-01, The First Cultivated Group 23 Acidobacterium.</title>
        <authorList>
            <person name="Stamps B.W."/>
            <person name="Losey N.A."/>
            <person name="Lawson P.A."/>
            <person name="Stevenson B.S."/>
        </authorList>
    </citation>
    <scope>NUCLEOTIDE SEQUENCE [LARGE SCALE GENOMIC DNA]</scope>
    <source>
        <strain evidence="11 12">MP-01</strain>
    </source>
</reference>
<comment type="caution">
    <text evidence="11">The sequence shown here is derived from an EMBL/GenBank/DDBJ whole genome shotgun (WGS) entry which is preliminary data.</text>
</comment>
<evidence type="ECO:0000259" key="8">
    <source>
        <dbReference type="Pfam" id="PF01545"/>
    </source>
</evidence>
<keyword evidence="5 7" id="KW-1133">Transmembrane helix</keyword>
<comment type="subcellular location">
    <subcellularLocation>
        <location evidence="1">Membrane</location>
        <topology evidence="1">Multi-pass membrane protein</topology>
    </subcellularLocation>
</comment>
<keyword evidence="12" id="KW-1185">Reference proteome</keyword>
<evidence type="ECO:0000313" key="10">
    <source>
        <dbReference type="EMBL" id="HEQ88300.1"/>
    </source>
</evidence>
<dbReference type="OrthoDB" id="9806522at2"/>
<keyword evidence="6 7" id="KW-0472">Membrane</keyword>
<feature type="domain" description="Cation efflux protein transmembrane" evidence="8">
    <location>
        <begin position="16"/>
        <end position="208"/>
    </location>
</feature>
<dbReference type="InterPro" id="IPR036837">
    <property type="entry name" value="Cation_efflux_CTD_sf"/>
</dbReference>
<dbReference type="EMBL" id="JMFG01000035">
    <property type="protein sequence ID" value="KDA53054.1"/>
    <property type="molecule type" value="Genomic_DNA"/>
</dbReference>
<evidence type="ECO:0000256" key="6">
    <source>
        <dbReference type="ARBA" id="ARBA00023136"/>
    </source>
</evidence>
<dbReference type="Gene3D" id="1.20.1510.10">
    <property type="entry name" value="Cation efflux protein transmembrane domain"/>
    <property type="match status" value="1"/>
</dbReference>
<evidence type="ECO:0000313" key="11">
    <source>
        <dbReference type="EMBL" id="KDA53054.1"/>
    </source>
</evidence>
<feature type="domain" description="Cation efflux protein cytoplasmic" evidence="9">
    <location>
        <begin position="213"/>
        <end position="290"/>
    </location>
</feature>
<gene>
    <name evidence="11" type="ORF">EG19_08035</name>
    <name evidence="10" type="ORF">ENP06_02685</name>
</gene>
<feature type="transmembrane region" description="Helical" evidence="7">
    <location>
        <begin position="39"/>
        <end position="60"/>
    </location>
</feature>
<dbReference type="EMBL" id="DSHW01000200">
    <property type="protein sequence ID" value="HEQ88300.1"/>
    <property type="molecule type" value="Genomic_DNA"/>
</dbReference>
<dbReference type="GO" id="GO:0005886">
    <property type="term" value="C:plasma membrane"/>
    <property type="evidence" value="ECO:0007669"/>
    <property type="project" value="TreeGrafter"/>
</dbReference>
<keyword evidence="4 7" id="KW-0812">Transmembrane</keyword>
<dbReference type="InterPro" id="IPR027469">
    <property type="entry name" value="Cation_efflux_TMD_sf"/>
</dbReference>
<evidence type="ECO:0000256" key="4">
    <source>
        <dbReference type="ARBA" id="ARBA00022692"/>
    </source>
</evidence>
<dbReference type="SUPFAM" id="SSF160240">
    <property type="entry name" value="Cation efflux protein cytoplasmic domain-like"/>
    <property type="match status" value="1"/>
</dbReference>
<dbReference type="NCBIfam" id="TIGR01297">
    <property type="entry name" value="CDF"/>
    <property type="match status" value="1"/>
</dbReference>
<evidence type="ECO:0000256" key="2">
    <source>
        <dbReference type="ARBA" id="ARBA00008114"/>
    </source>
</evidence>
<feature type="transmembrane region" description="Helical" evidence="7">
    <location>
        <begin position="152"/>
        <end position="171"/>
    </location>
</feature>
<dbReference type="GO" id="GO:0015093">
    <property type="term" value="F:ferrous iron transmembrane transporter activity"/>
    <property type="evidence" value="ECO:0007669"/>
    <property type="project" value="TreeGrafter"/>
</dbReference>
<name>A0A062XUK6_9BACT</name>
<dbReference type="GO" id="GO:0015341">
    <property type="term" value="F:zinc efflux antiporter activity"/>
    <property type="evidence" value="ECO:0007669"/>
    <property type="project" value="TreeGrafter"/>
</dbReference>
<dbReference type="InterPro" id="IPR050291">
    <property type="entry name" value="CDF_Transporter"/>
</dbReference>
<dbReference type="STRING" id="1312852.EG19_08035"/>
<evidence type="ECO:0000313" key="12">
    <source>
        <dbReference type="Proteomes" id="UP000027284"/>
    </source>
</evidence>
<feature type="transmembrane region" description="Helical" evidence="7">
    <location>
        <begin position="115"/>
        <end position="136"/>
    </location>
</feature>
<dbReference type="InterPro" id="IPR002524">
    <property type="entry name" value="Cation_efflux"/>
</dbReference>
<evidence type="ECO:0000259" key="9">
    <source>
        <dbReference type="Pfam" id="PF16916"/>
    </source>
</evidence>
<evidence type="ECO:0000256" key="3">
    <source>
        <dbReference type="ARBA" id="ARBA00022448"/>
    </source>
</evidence>
<dbReference type="RefSeq" id="WP_038050305.1">
    <property type="nucleotide sequence ID" value="NZ_JMFG01000035.1"/>
</dbReference>
<dbReference type="PANTHER" id="PTHR43840:SF15">
    <property type="entry name" value="MITOCHONDRIAL METAL TRANSPORTER 1-RELATED"/>
    <property type="match status" value="1"/>
</dbReference>
<dbReference type="GO" id="GO:0006882">
    <property type="term" value="P:intracellular zinc ion homeostasis"/>
    <property type="evidence" value="ECO:0007669"/>
    <property type="project" value="TreeGrafter"/>
</dbReference>
<dbReference type="InterPro" id="IPR027470">
    <property type="entry name" value="Cation_efflux_CTD"/>
</dbReference>
<dbReference type="Pfam" id="PF16916">
    <property type="entry name" value="ZT_dimer"/>
    <property type="match status" value="1"/>
</dbReference>
<dbReference type="InterPro" id="IPR058533">
    <property type="entry name" value="Cation_efflux_TM"/>
</dbReference>
<evidence type="ECO:0000256" key="1">
    <source>
        <dbReference type="ARBA" id="ARBA00004141"/>
    </source>
</evidence>
<organism evidence="11 12">
    <name type="scientific">Thermoanaerobaculum aquaticum</name>
    <dbReference type="NCBI Taxonomy" id="1312852"/>
    <lineage>
        <taxon>Bacteria</taxon>
        <taxon>Pseudomonadati</taxon>
        <taxon>Acidobacteriota</taxon>
        <taxon>Thermoanaerobaculia</taxon>
        <taxon>Thermoanaerobaculales</taxon>
        <taxon>Thermoanaerobaculaceae</taxon>
        <taxon>Thermoanaerobaculum</taxon>
    </lineage>
</organism>
<protein>
    <submittedName>
        <fullName evidence="10">Cation transporter</fullName>
    </submittedName>
</protein>
<evidence type="ECO:0000256" key="7">
    <source>
        <dbReference type="SAM" id="Phobius"/>
    </source>
</evidence>
<sequence>MARVGEDRRKVRAARLAAGAAGLLAVAKAVVGWQTHSLAVLAAAVDSLMDLFCSGLNAVYLRMASEPPDEKHAFGHGKAEALSAVIQATVVAMGGLWLIGKSVERLLFPKPLEKTAVALAMMAVSLVVSLALTAFLRREAEATHSVALRADAFHYATDLASNGVAALGILAFEVFDWHAADPLATVVIALLILRGVWGIYRDAADELLDRGLPRQVEEEVKAMISNLAPEVRGYRAFRSRRAGRVPFFEFRLLVDRSTSFERSHEIAEEAIKRIRDKHGPDTQVMVDTDPV</sequence>
<feature type="transmembrane region" description="Helical" evidence="7">
    <location>
        <begin position="81"/>
        <end position="100"/>
    </location>
</feature>
<comment type="similarity">
    <text evidence="2">Belongs to the cation diffusion facilitator (CDF) transporter (TC 2.A.4) family.</text>
</comment>